<sequence>MDTPPVGRRWPVTLQHRDVTLRPMRLRDAAEWERVRRRNASWLRPWEATLPPNSSPGPPTYGALVRNLNRQARQGRMLPWLIVFQPEEHSRSNRPVLAGQLTVSGIVGGSAASGQIGYWIDQRLAGRGLTPTAVAMAVDYCFRTLQLHRIEVAIRPENAPSLRVVEKLGFRSEGSRPRYLHIDGDWRDHLIFALNGDEVGDGLLDRWDHRREQDQIRSAGESVQDAESTEVPEPVEGRPGEHPEPAERHTEHTRPIEHPEPDERPEPVEGQEPNAHAS</sequence>
<dbReference type="GO" id="GO:0005737">
    <property type="term" value="C:cytoplasm"/>
    <property type="evidence" value="ECO:0007669"/>
    <property type="project" value="TreeGrafter"/>
</dbReference>
<dbReference type="PANTHER" id="PTHR43792:SF8">
    <property type="entry name" value="[RIBOSOMAL PROTEIN US5]-ALANINE N-ACETYLTRANSFERASE"/>
    <property type="match status" value="1"/>
</dbReference>
<feature type="compositionally biased region" description="Basic and acidic residues" evidence="4">
    <location>
        <begin position="235"/>
        <end position="267"/>
    </location>
</feature>
<keyword evidence="7" id="KW-1185">Reference proteome</keyword>
<protein>
    <submittedName>
        <fullName evidence="6">Ribosomal-protein-alanine N-acetyltransferase</fullName>
    </submittedName>
</protein>
<reference evidence="6 7" key="1">
    <citation type="submission" date="2016-10" db="EMBL/GenBank/DDBJ databases">
        <authorList>
            <person name="de Groot N.N."/>
        </authorList>
    </citation>
    <scope>NUCLEOTIDE SEQUENCE [LARGE SCALE GENOMIC DNA]</scope>
    <source>
        <strain evidence="6 7">DSM 21800</strain>
    </source>
</reference>
<dbReference type="Gene3D" id="3.40.630.30">
    <property type="match status" value="1"/>
</dbReference>
<keyword evidence="2" id="KW-0012">Acyltransferase</keyword>
<dbReference type="Pfam" id="PF13302">
    <property type="entry name" value="Acetyltransf_3"/>
    <property type="match status" value="1"/>
</dbReference>
<dbReference type="SUPFAM" id="SSF55729">
    <property type="entry name" value="Acyl-CoA N-acyltransferases (Nat)"/>
    <property type="match status" value="1"/>
</dbReference>
<comment type="similarity">
    <text evidence="3">Belongs to the acetyltransferase family. RimJ subfamily.</text>
</comment>
<evidence type="ECO:0000256" key="2">
    <source>
        <dbReference type="ARBA" id="ARBA00023315"/>
    </source>
</evidence>
<dbReference type="PANTHER" id="PTHR43792">
    <property type="entry name" value="GNAT FAMILY, PUTATIVE (AFU_ORTHOLOGUE AFUA_3G00765)-RELATED-RELATED"/>
    <property type="match status" value="1"/>
</dbReference>
<dbReference type="Proteomes" id="UP000199103">
    <property type="component" value="Chromosome I"/>
</dbReference>
<evidence type="ECO:0000256" key="3">
    <source>
        <dbReference type="ARBA" id="ARBA00038502"/>
    </source>
</evidence>
<accession>A0A1H1R6V6</accession>
<evidence type="ECO:0000256" key="1">
    <source>
        <dbReference type="ARBA" id="ARBA00022679"/>
    </source>
</evidence>
<evidence type="ECO:0000313" key="7">
    <source>
        <dbReference type="Proteomes" id="UP000199103"/>
    </source>
</evidence>
<name>A0A1H1R6V6_9ACTN</name>
<evidence type="ECO:0000259" key="5">
    <source>
        <dbReference type="PROSITE" id="PS51186"/>
    </source>
</evidence>
<dbReference type="STRING" id="630515.SAMN04489812_1533"/>
<proteinExistence type="inferred from homology"/>
<feature type="region of interest" description="Disordered" evidence="4">
    <location>
        <begin position="214"/>
        <end position="278"/>
    </location>
</feature>
<dbReference type="PROSITE" id="PS51186">
    <property type="entry name" value="GNAT"/>
    <property type="match status" value="1"/>
</dbReference>
<dbReference type="EMBL" id="LT629772">
    <property type="protein sequence ID" value="SDS31468.1"/>
    <property type="molecule type" value="Genomic_DNA"/>
</dbReference>
<keyword evidence="1 6" id="KW-0808">Transferase</keyword>
<evidence type="ECO:0000313" key="6">
    <source>
        <dbReference type="EMBL" id="SDS31468.1"/>
    </source>
</evidence>
<dbReference type="GO" id="GO:0008999">
    <property type="term" value="F:protein-N-terminal-alanine acetyltransferase activity"/>
    <property type="evidence" value="ECO:0007669"/>
    <property type="project" value="TreeGrafter"/>
</dbReference>
<dbReference type="InterPro" id="IPR051531">
    <property type="entry name" value="N-acetyltransferase"/>
</dbReference>
<dbReference type="AlphaFoldDB" id="A0A1H1R6V6"/>
<evidence type="ECO:0000256" key="4">
    <source>
        <dbReference type="SAM" id="MobiDB-lite"/>
    </source>
</evidence>
<organism evidence="6 7">
    <name type="scientific">Microlunatus soli</name>
    <dbReference type="NCBI Taxonomy" id="630515"/>
    <lineage>
        <taxon>Bacteria</taxon>
        <taxon>Bacillati</taxon>
        <taxon>Actinomycetota</taxon>
        <taxon>Actinomycetes</taxon>
        <taxon>Propionibacteriales</taxon>
        <taxon>Propionibacteriaceae</taxon>
        <taxon>Microlunatus</taxon>
    </lineage>
</organism>
<dbReference type="InterPro" id="IPR000182">
    <property type="entry name" value="GNAT_dom"/>
</dbReference>
<gene>
    <name evidence="6" type="ORF">SAMN04489812_1533</name>
</gene>
<dbReference type="InterPro" id="IPR016181">
    <property type="entry name" value="Acyl_CoA_acyltransferase"/>
</dbReference>
<dbReference type="RefSeq" id="WP_091522410.1">
    <property type="nucleotide sequence ID" value="NZ_LT629772.1"/>
</dbReference>
<feature type="domain" description="N-acetyltransferase" evidence="5">
    <location>
        <begin position="19"/>
        <end position="197"/>
    </location>
</feature>